<keyword evidence="8" id="KW-1185">Reference proteome</keyword>
<sequence length="565" mass="64201">MIKDSESLKLRMIKDSERSKLRMFCFSDNDTLHAIRSIISSLELLISRSTIYRVVRDRAIRTSQAVPAKPWTTVFDATEEGPACPQPAAILPSEDCLRLNVYTPKLPSAQNSDAKKPVLVFFHAGGFYVGSAQSNLYGPEYLMDQDIVLVTVNYRLMSLGFISTGDAEAPGNLGLKDQVEALRWVKRNIESFGGDSGNVVIAGYSAGAWSVSLHLVSPMTKGLFHRAIAMSGSATYQKPLGRHQKDLAERQARLLGCPTNTSRAIMACLKTKSMQEFVDSFEKMFDWRYNPVLLWNPVVEPKVPGVERYLTDEPVKLILQGKFHQVPLITGITKDEFGGNVVNWVETERKGNVSLFTELNDNWETLAPIIFQYERITPRSKEISRDFKSFYFRDQPVSLKTVDGVAQLYADGLIVFSVHRLAKLIAAVSTQPVYYYEFTYQGRYSHHVWSDTKKPYGVVHHDDLLYLFNVKRYFPYFNTNDPEYSMVRRLTSMWTSFAKCGNPIPRDVEGFENVTWDAFTPENKKYMNIGDNLTMATDLYAVRMNEWEKLFPLPSVDTPGTNVKH</sequence>
<dbReference type="Gene3D" id="3.40.50.1820">
    <property type="entry name" value="alpha/beta hydrolase"/>
    <property type="match status" value="1"/>
</dbReference>
<gene>
    <name evidence="9" type="primary">LOC107221600</name>
</gene>
<evidence type="ECO:0000256" key="5">
    <source>
        <dbReference type="ARBA" id="ARBA00023180"/>
    </source>
</evidence>
<proteinExistence type="inferred from homology"/>
<keyword evidence="2" id="KW-0719">Serine esterase</keyword>
<keyword evidence="5" id="KW-0325">Glycoprotein</keyword>
<dbReference type="EC" id="3.1.1.-" evidence="6"/>
<evidence type="ECO:0000313" key="9">
    <source>
        <dbReference type="RefSeq" id="XP_046592574.1"/>
    </source>
</evidence>
<protein>
    <recommendedName>
        <fullName evidence="6">Carboxylic ester hydrolase</fullName>
        <ecNumber evidence="6">3.1.1.-</ecNumber>
    </recommendedName>
</protein>
<dbReference type="PROSITE" id="PS00122">
    <property type="entry name" value="CARBOXYLESTERASE_B_1"/>
    <property type="match status" value="1"/>
</dbReference>
<evidence type="ECO:0000256" key="3">
    <source>
        <dbReference type="ARBA" id="ARBA00022801"/>
    </source>
</evidence>
<evidence type="ECO:0000256" key="1">
    <source>
        <dbReference type="ARBA" id="ARBA00005964"/>
    </source>
</evidence>
<dbReference type="InterPro" id="IPR002018">
    <property type="entry name" value="CarbesteraseB"/>
</dbReference>
<reference evidence="9" key="1">
    <citation type="submission" date="2025-08" db="UniProtKB">
        <authorList>
            <consortium name="RefSeq"/>
        </authorList>
    </citation>
    <scope>IDENTIFICATION</scope>
    <source>
        <tissue evidence="9">Thorax and Abdomen</tissue>
    </source>
</reference>
<evidence type="ECO:0000313" key="8">
    <source>
        <dbReference type="Proteomes" id="UP000829291"/>
    </source>
</evidence>
<keyword evidence="4" id="KW-1015">Disulfide bond</keyword>
<dbReference type="Proteomes" id="UP000829291">
    <property type="component" value="Chromosome 4"/>
</dbReference>
<dbReference type="SUPFAM" id="SSF53474">
    <property type="entry name" value="alpha/beta-Hydrolases"/>
    <property type="match status" value="1"/>
</dbReference>
<evidence type="ECO:0000256" key="6">
    <source>
        <dbReference type="RuleBase" id="RU361235"/>
    </source>
</evidence>
<dbReference type="InterPro" id="IPR019826">
    <property type="entry name" value="Carboxylesterase_B_AS"/>
</dbReference>
<dbReference type="RefSeq" id="XP_046592574.1">
    <property type="nucleotide sequence ID" value="XM_046736618.1"/>
</dbReference>
<evidence type="ECO:0000256" key="2">
    <source>
        <dbReference type="ARBA" id="ARBA00022487"/>
    </source>
</evidence>
<keyword evidence="3 6" id="KW-0378">Hydrolase</keyword>
<comment type="similarity">
    <text evidence="1 6">Belongs to the type-B carboxylesterase/lipase family.</text>
</comment>
<dbReference type="GeneID" id="107221600"/>
<evidence type="ECO:0000259" key="7">
    <source>
        <dbReference type="Pfam" id="PF00135"/>
    </source>
</evidence>
<dbReference type="InterPro" id="IPR029058">
    <property type="entry name" value="AB_hydrolase_fold"/>
</dbReference>
<dbReference type="PANTHER" id="PTHR43142:SF1">
    <property type="entry name" value="CARBOXYLIC ESTER HYDROLASE"/>
    <property type="match status" value="1"/>
</dbReference>
<feature type="domain" description="Carboxylesterase type B" evidence="7">
    <location>
        <begin position="63"/>
        <end position="547"/>
    </location>
</feature>
<organism evidence="8 9">
    <name type="scientific">Neodiprion lecontei</name>
    <name type="common">Redheaded pine sawfly</name>
    <dbReference type="NCBI Taxonomy" id="441921"/>
    <lineage>
        <taxon>Eukaryota</taxon>
        <taxon>Metazoa</taxon>
        <taxon>Ecdysozoa</taxon>
        <taxon>Arthropoda</taxon>
        <taxon>Hexapoda</taxon>
        <taxon>Insecta</taxon>
        <taxon>Pterygota</taxon>
        <taxon>Neoptera</taxon>
        <taxon>Endopterygota</taxon>
        <taxon>Hymenoptera</taxon>
        <taxon>Tenthredinoidea</taxon>
        <taxon>Diprionidae</taxon>
        <taxon>Diprioninae</taxon>
        <taxon>Neodiprion</taxon>
    </lineage>
</organism>
<name>A0ABM3FX38_NEOLC</name>
<dbReference type="Pfam" id="PF00135">
    <property type="entry name" value="COesterase"/>
    <property type="match status" value="1"/>
</dbReference>
<evidence type="ECO:0000256" key="4">
    <source>
        <dbReference type="ARBA" id="ARBA00023157"/>
    </source>
</evidence>
<dbReference type="PANTHER" id="PTHR43142">
    <property type="entry name" value="CARBOXYLIC ESTER HYDROLASE"/>
    <property type="match status" value="1"/>
</dbReference>
<accession>A0ABM3FX38</accession>